<dbReference type="EMBL" id="GL380068">
    <property type="protein sequence ID" value="EGT45083.1"/>
    <property type="molecule type" value="Genomic_DNA"/>
</dbReference>
<evidence type="ECO:0000256" key="1">
    <source>
        <dbReference type="SAM" id="MobiDB-lite"/>
    </source>
</evidence>
<protein>
    <submittedName>
        <fullName evidence="2">Uncharacterized protein</fullName>
    </submittedName>
</protein>
<evidence type="ECO:0000313" key="3">
    <source>
        <dbReference type="Proteomes" id="UP000008068"/>
    </source>
</evidence>
<dbReference type="HOGENOM" id="CLU_912857_0_0_1"/>
<name>G0P4T7_CAEBE</name>
<dbReference type="InParanoid" id="G0P4T7"/>
<feature type="region of interest" description="Disordered" evidence="1">
    <location>
        <begin position="176"/>
        <end position="195"/>
    </location>
</feature>
<sequence>MSYKPKRVEITSSNTTPEKLTPAEALSISAIEEKINSMDLNTKSQLMSIKLEHQKNVGFFASHLRDIRHACLASAEPSAFQLVVDKVEANAKGLSKSEERIQRVLSDAKEKLEATLKRMRTFRKQIQQDTISAESEVAKREELKAKKQEITEKFKEIARQGHEDAKRLKELKKMEKQEELQKAQERRQRQKDNLSFTIKKQKKVEDNLHKMKLERQKYERKQQLSRRLQSPTTATRVAAKRHYNHVFIQSPQQEHSKAFFTAKHDEEHSTHSEEEPPEKKFFEVLISPSKKLASRVMVPVKHHKT</sequence>
<dbReference type="Proteomes" id="UP000008068">
    <property type="component" value="Unassembled WGS sequence"/>
</dbReference>
<gene>
    <name evidence="2" type="ORF">CAEBREN_23888</name>
</gene>
<accession>G0P4T7</accession>
<dbReference type="AlphaFoldDB" id="G0P4T7"/>
<evidence type="ECO:0000313" key="2">
    <source>
        <dbReference type="EMBL" id="EGT45083.1"/>
    </source>
</evidence>
<keyword evidence="3" id="KW-1185">Reference proteome</keyword>
<feature type="compositionally biased region" description="Basic and acidic residues" evidence="1">
    <location>
        <begin position="176"/>
        <end position="192"/>
    </location>
</feature>
<reference evidence="3" key="1">
    <citation type="submission" date="2011-07" db="EMBL/GenBank/DDBJ databases">
        <authorList>
            <consortium name="Caenorhabditis brenneri Sequencing and Analysis Consortium"/>
            <person name="Wilson R.K."/>
        </authorList>
    </citation>
    <scope>NUCLEOTIDE SEQUENCE [LARGE SCALE GENOMIC DNA]</scope>
    <source>
        <strain evidence="3">PB2801</strain>
    </source>
</reference>
<organism evidence="3">
    <name type="scientific">Caenorhabditis brenneri</name>
    <name type="common">Nematode worm</name>
    <dbReference type="NCBI Taxonomy" id="135651"/>
    <lineage>
        <taxon>Eukaryota</taxon>
        <taxon>Metazoa</taxon>
        <taxon>Ecdysozoa</taxon>
        <taxon>Nematoda</taxon>
        <taxon>Chromadorea</taxon>
        <taxon>Rhabditida</taxon>
        <taxon>Rhabditina</taxon>
        <taxon>Rhabditomorpha</taxon>
        <taxon>Rhabditoidea</taxon>
        <taxon>Rhabditidae</taxon>
        <taxon>Peloderinae</taxon>
        <taxon>Caenorhabditis</taxon>
    </lineage>
</organism>
<proteinExistence type="predicted"/>